<dbReference type="Proteomes" id="UP000821853">
    <property type="component" value="Chromosome 5"/>
</dbReference>
<comment type="caution">
    <text evidence="2">The sequence shown here is derived from an EMBL/GenBank/DDBJ whole genome shotgun (WGS) entry which is preliminary data.</text>
</comment>
<name>A0A9J6GIB8_HAELO</name>
<feature type="compositionally biased region" description="Basic and acidic residues" evidence="1">
    <location>
        <begin position="33"/>
        <end position="45"/>
    </location>
</feature>
<evidence type="ECO:0000313" key="3">
    <source>
        <dbReference type="Proteomes" id="UP000821853"/>
    </source>
</evidence>
<feature type="compositionally biased region" description="Polar residues" evidence="1">
    <location>
        <begin position="134"/>
        <end position="147"/>
    </location>
</feature>
<feature type="region of interest" description="Disordered" evidence="1">
    <location>
        <begin position="1"/>
        <end position="161"/>
    </location>
</feature>
<sequence>MGASTRFVSGTELMQYGEGRHTQYSPGTDDADAITRNHKTGDKRANSGIAPPTYCNDAAGNQERHRRHTPGRSFHSKDRDTSGTPRDRPAAPQGVQAPLPALKRRSTNKGGLVSLGRSPTPKPSGRQHSPPPEQRQSLSTASPSHLVSHSPAELLRPTPDPVSSIRRYKLRCATQGQLSSQENMDTTTTLPSESARHTPSEIARSELPSDIPTPRRLGARNRLYKQSSKRRKGLDGKPKDAQYTTEQVVDSKLTAIRTENRTCNDDRPGGAQGMIH</sequence>
<feature type="compositionally biased region" description="Basic and acidic residues" evidence="1">
    <location>
        <begin position="75"/>
        <end position="89"/>
    </location>
</feature>
<feature type="compositionally biased region" description="Polar residues" evidence="1">
    <location>
        <begin position="174"/>
        <end position="192"/>
    </location>
</feature>
<keyword evidence="3" id="KW-1185">Reference proteome</keyword>
<evidence type="ECO:0000256" key="1">
    <source>
        <dbReference type="SAM" id="MobiDB-lite"/>
    </source>
</evidence>
<gene>
    <name evidence="2" type="ORF">HPB48_019828</name>
</gene>
<protein>
    <submittedName>
        <fullName evidence="2">Uncharacterized protein</fullName>
    </submittedName>
</protein>
<dbReference type="VEuPathDB" id="VectorBase:HLOH_052475"/>
<proteinExistence type="predicted"/>
<evidence type="ECO:0000313" key="2">
    <source>
        <dbReference type="EMBL" id="KAH9374649.1"/>
    </source>
</evidence>
<accession>A0A9J6GIB8</accession>
<feature type="compositionally biased region" description="Basic residues" evidence="1">
    <location>
        <begin position="217"/>
        <end position="232"/>
    </location>
</feature>
<dbReference type="AlphaFoldDB" id="A0A9J6GIB8"/>
<organism evidence="2 3">
    <name type="scientific">Haemaphysalis longicornis</name>
    <name type="common">Bush tick</name>
    <dbReference type="NCBI Taxonomy" id="44386"/>
    <lineage>
        <taxon>Eukaryota</taxon>
        <taxon>Metazoa</taxon>
        <taxon>Ecdysozoa</taxon>
        <taxon>Arthropoda</taxon>
        <taxon>Chelicerata</taxon>
        <taxon>Arachnida</taxon>
        <taxon>Acari</taxon>
        <taxon>Parasitiformes</taxon>
        <taxon>Ixodida</taxon>
        <taxon>Ixodoidea</taxon>
        <taxon>Ixodidae</taxon>
        <taxon>Haemaphysalinae</taxon>
        <taxon>Haemaphysalis</taxon>
    </lineage>
</organism>
<reference evidence="2 3" key="1">
    <citation type="journal article" date="2020" name="Cell">
        <title>Large-Scale Comparative Analyses of Tick Genomes Elucidate Their Genetic Diversity and Vector Capacities.</title>
        <authorList>
            <consortium name="Tick Genome and Microbiome Consortium (TIGMIC)"/>
            <person name="Jia N."/>
            <person name="Wang J."/>
            <person name="Shi W."/>
            <person name="Du L."/>
            <person name="Sun Y."/>
            <person name="Zhan W."/>
            <person name="Jiang J.F."/>
            <person name="Wang Q."/>
            <person name="Zhang B."/>
            <person name="Ji P."/>
            <person name="Bell-Sakyi L."/>
            <person name="Cui X.M."/>
            <person name="Yuan T.T."/>
            <person name="Jiang B.G."/>
            <person name="Yang W.F."/>
            <person name="Lam T.T."/>
            <person name="Chang Q.C."/>
            <person name="Ding S.J."/>
            <person name="Wang X.J."/>
            <person name="Zhu J.G."/>
            <person name="Ruan X.D."/>
            <person name="Zhao L."/>
            <person name="Wei J.T."/>
            <person name="Ye R.Z."/>
            <person name="Que T.C."/>
            <person name="Du C.H."/>
            <person name="Zhou Y.H."/>
            <person name="Cheng J.X."/>
            <person name="Dai P.F."/>
            <person name="Guo W.B."/>
            <person name="Han X.H."/>
            <person name="Huang E.J."/>
            <person name="Li L.F."/>
            <person name="Wei W."/>
            <person name="Gao Y.C."/>
            <person name="Liu J.Z."/>
            <person name="Shao H.Z."/>
            <person name="Wang X."/>
            <person name="Wang C.C."/>
            <person name="Yang T.C."/>
            <person name="Huo Q.B."/>
            <person name="Li W."/>
            <person name="Chen H.Y."/>
            <person name="Chen S.E."/>
            <person name="Zhou L.G."/>
            <person name="Ni X.B."/>
            <person name="Tian J.H."/>
            <person name="Sheng Y."/>
            <person name="Liu T."/>
            <person name="Pan Y.S."/>
            <person name="Xia L.Y."/>
            <person name="Li J."/>
            <person name="Zhao F."/>
            <person name="Cao W.C."/>
        </authorList>
    </citation>
    <scope>NUCLEOTIDE SEQUENCE [LARGE SCALE GENOMIC DNA]</scope>
    <source>
        <strain evidence="2">HaeL-2018</strain>
    </source>
</reference>
<dbReference type="EMBL" id="JABSTR010000007">
    <property type="protein sequence ID" value="KAH9374649.1"/>
    <property type="molecule type" value="Genomic_DNA"/>
</dbReference>
<feature type="region of interest" description="Disordered" evidence="1">
    <location>
        <begin position="173"/>
        <end position="247"/>
    </location>
</feature>